<dbReference type="InterPro" id="IPR007367">
    <property type="entry name" value="DUF433"/>
</dbReference>
<dbReference type="SUPFAM" id="SSF46689">
    <property type="entry name" value="Homeodomain-like"/>
    <property type="match status" value="1"/>
</dbReference>
<name>A0A139WZE0_9CYAN</name>
<evidence type="ECO:0000313" key="2">
    <source>
        <dbReference type="Proteomes" id="UP000076925"/>
    </source>
</evidence>
<dbReference type="EMBL" id="ANNX02000045">
    <property type="protein sequence ID" value="KYC37827.1"/>
    <property type="molecule type" value="Genomic_DNA"/>
</dbReference>
<sequence length="98" mass="10898">MSTTITDIGTLITRHPGIHGGCPIIAETGVTVRRIAIWYKQGLRAEEIAARIGHLSIAQVYAALTYYHINREEIDNDIAEEEAEADRIESLHKASRQS</sequence>
<dbReference type="AlphaFoldDB" id="A0A139WZE0"/>
<dbReference type="Gene3D" id="1.10.10.10">
    <property type="entry name" value="Winged helix-like DNA-binding domain superfamily/Winged helix DNA-binding domain"/>
    <property type="match status" value="1"/>
</dbReference>
<dbReference type="PANTHER" id="PTHR34849:SF1">
    <property type="entry name" value="SLR0770 PROTEIN"/>
    <property type="match status" value="1"/>
</dbReference>
<dbReference type="Pfam" id="PF04255">
    <property type="entry name" value="DUF433"/>
    <property type="match status" value="1"/>
</dbReference>
<organism evidence="1 2">
    <name type="scientific">Scytonema hofmannii PCC 7110</name>
    <dbReference type="NCBI Taxonomy" id="128403"/>
    <lineage>
        <taxon>Bacteria</taxon>
        <taxon>Bacillati</taxon>
        <taxon>Cyanobacteriota</taxon>
        <taxon>Cyanophyceae</taxon>
        <taxon>Nostocales</taxon>
        <taxon>Scytonemataceae</taxon>
        <taxon>Scytonema</taxon>
    </lineage>
</organism>
<reference evidence="1 2" key="1">
    <citation type="journal article" date="2013" name="Genome Biol. Evol.">
        <title>Genomes of Stigonematalean cyanobacteria (subsection V) and the evolution of oxygenic photosynthesis from prokaryotes to plastids.</title>
        <authorList>
            <person name="Dagan T."/>
            <person name="Roettger M."/>
            <person name="Stucken K."/>
            <person name="Landan G."/>
            <person name="Koch R."/>
            <person name="Major P."/>
            <person name="Gould S.B."/>
            <person name="Goremykin V.V."/>
            <person name="Rippka R."/>
            <person name="Tandeau de Marsac N."/>
            <person name="Gugger M."/>
            <person name="Lockhart P.J."/>
            <person name="Allen J.F."/>
            <person name="Brune I."/>
            <person name="Maus I."/>
            <person name="Puhler A."/>
            <person name="Martin W.F."/>
        </authorList>
    </citation>
    <scope>NUCLEOTIDE SEQUENCE [LARGE SCALE GENOMIC DNA]</scope>
    <source>
        <strain evidence="1 2">PCC 7110</strain>
    </source>
</reference>
<gene>
    <name evidence="1" type="ORF">WA1_04780</name>
</gene>
<dbReference type="STRING" id="128403.WA1_04780"/>
<protein>
    <recommendedName>
        <fullName evidence="3">DUF433 domain-containing protein</fullName>
    </recommendedName>
</protein>
<dbReference type="PANTHER" id="PTHR34849">
    <property type="entry name" value="SSL5025 PROTEIN"/>
    <property type="match status" value="1"/>
</dbReference>
<evidence type="ECO:0008006" key="3">
    <source>
        <dbReference type="Google" id="ProtNLM"/>
    </source>
</evidence>
<dbReference type="RefSeq" id="WP_017743192.1">
    <property type="nucleotide sequence ID" value="NZ_KQ976354.1"/>
</dbReference>
<comment type="caution">
    <text evidence="1">The sequence shown here is derived from an EMBL/GenBank/DDBJ whole genome shotgun (WGS) entry which is preliminary data.</text>
</comment>
<proteinExistence type="predicted"/>
<dbReference type="InterPro" id="IPR009057">
    <property type="entry name" value="Homeodomain-like_sf"/>
</dbReference>
<evidence type="ECO:0000313" key="1">
    <source>
        <dbReference type="EMBL" id="KYC37827.1"/>
    </source>
</evidence>
<keyword evidence="2" id="KW-1185">Reference proteome</keyword>
<accession>A0A139WZE0</accession>
<dbReference type="OrthoDB" id="427790at2"/>
<dbReference type="Proteomes" id="UP000076925">
    <property type="component" value="Unassembled WGS sequence"/>
</dbReference>
<dbReference type="InterPro" id="IPR036388">
    <property type="entry name" value="WH-like_DNA-bd_sf"/>
</dbReference>